<name>I7ZD90_9GAMM</name>
<evidence type="ECO:0000256" key="4">
    <source>
        <dbReference type="ARBA" id="ARBA00022679"/>
    </source>
</evidence>
<dbReference type="Gene3D" id="3.90.550.10">
    <property type="entry name" value="Spore Coat Polysaccharide Biosynthesis Protein SpsA, Chain A"/>
    <property type="match status" value="1"/>
</dbReference>
<dbReference type="AlphaFoldDB" id="I7ZD90"/>
<evidence type="ECO:0000256" key="5">
    <source>
        <dbReference type="ARBA" id="ARBA00023136"/>
    </source>
</evidence>
<dbReference type="RefSeq" id="WP_007186168.1">
    <property type="nucleotide sequence ID" value="NZ_AKGD01000002.1"/>
</dbReference>
<gene>
    <name evidence="7" type="ORF">WQQ_32290</name>
</gene>
<keyword evidence="6" id="KW-1133">Transmembrane helix</keyword>
<feature type="transmembrane region" description="Helical" evidence="6">
    <location>
        <begin position="31"/>
        <end position="49"/>
    </location>
</feature>
<keyword evidence="3" id="KW-0328">Glycosyltransferase</keyword>
<evidence type="ECO:0000313" key="7">
    <source>
        <dbReference type="EMBL" id="EIT69647.1"/>
    </source>
</evidence>
<evidence type="ECO:0000313" key="8">
    <source>
        <dbReference type="Proteomes" id="UP000003704"/>
    </source>
</evidence>
<dbReference type="GO" id="GO:0005886">
    <property type="term" value="C:plasma membrane"/>
    <property type="evidence" value="ECO:0007669"/>
    <property type="project" value="UniProtKB-SubCell"/>
</dbReference>
<organism evidence="7 8">
    <name type="scientific">Hydrocarboniphaga effusa AP103</name>
    <dbReference type="NCBI Taxonomy" id="1172194"/>
    <lineage>
        <taxon>Bacteria</taxon>
        <taxon>Pseudomonadati</taxon>
        <taxon>Pseudomonadota</taxon>
        <taxon>Gammaproteobacteria</taxon>
        <taxon>Nevskiales</taxon>
        <taxon>Nevskiaceae</taxon>
        <taxon>Hydrocarboniphaga</taxon>
    </lineage>
</organism>
<dbReference type="InterPro" id="IPR029044">
    <property type="entry name" value="Nucleotide-diphossugar_trans"/>
</dbReference>
<comment type="subcellular location">
    <subcellularLocation>
        <location evidence="1">Cell membrane</location>
    </subcellularLocation>
</comment>
<evidence type="ECO:0000256" key="6">
    <source>
        <dbReference type="SAM" id="Phobius"/>
    </source>
</evidence>
<sequence length="506" mass="55881">MSADSAAARTPSSLSGFTAGSTFTQSLPGTLVYLAPLIALLLPIASHWFSQHGAMLLGLGLIGIWRYSWASAHYLRAWIYRAYRFPMIRAATDPQRDRFDHVAVLITSFRIDAEVNAAVYAALFRELLDYGARATVVACVTDPADAQLLQAVGRACGCDGRMDVMVMAQAGLGKRHAMGRALRHLASRSLPSNAAVVLMDGDTLLRAGTLERCLPVLQRNPQVGAITTDNLPLVRGTAISREWYRLRMAQRHLLMCSISLSNRLLVLTGRFSVFRASVACQPGFASQIAEDEVKHWRFGSIQMLSGDDKSSWYWVLSRGWKMLYVPDVTVYCLEELPSKSFFAGTTSLMKRWFGNMVRNSGRALDLGAKRTGVFPWFALLDQRLSLWTALVGPTLCLALTALQGPQVLVLYLIWVIFVRSVQALLIGLFAGRFNVWFPLLLYYGQMVGSAVKIWATFHPNVQKWTRQSISGADATPRASSTLLMWLTLLVFVAGVIVIGGVLDRAL</sequence>
<evidence type="ECO:0000256" key="3">
    <source>
        <dbReference type="ARBA" id="ARBA00022676"/>
    </source>
</evidence>
<accession>I7ZD90</accession>
<evidence type="ECO:0008006" key="9">
    <source>
        <dbReference type="Google" id="ProtNLM"/>
    </source>
</evidence>
<evidence type="ECO:0000256" key="1">
    <source>
        <dbReference type="ARBA" id="ARBA00004236"/>
    </source>
</evidence>
<dbReference type="PANTHER" id="PTHR22913">
    <property type="entry name" value="HYALURONAN SYNTHASE"/>
    <property type="match status" value="1"/>
</dbReference>
<dbReference type="STRING" id="1172194.WQQ_32290"/>
<evidence type="ECO:0000256" key="2">
    <source>
        <dbReference type="ARBA" id="ARBA00022475"/>
    </source>
</evidence>
<dbReference type="GO" id="GO:0050501">
    <property type="term" value="F:hyaluronan synthase activity"/>
    <property type="evidence" value="ECO:0007669"/>
    <property type="project" value="TreeGrafter"/>
</dbReference>
<keyword evidence="8" id="KW-1185">Reference proteome</keyword>
<feature type="transmembrane region" description="Helical" evidence="6">
    <location>
        <begin position="55"/>
        <end position="75"/>
    </location>
</feature>
<dbReference type="GO" id="GO:0030213">
    <property type="term" value="P:hyaluronan biosynthetic process"/>
    <property type="evidence" value="ECO:0007669"/>
    <property type="project" value="TreeGrafter"/>
</dbReference>
<proteinExistence type="predicted"/>
<feature type="transmembrane region" description="Helical" evidence="6">
    <location>
        <begin position="408"/>
        <end position="429"/>
    </location>
</feature>
<keyword evidence="2" id="KW-1003">Cell membrane</keyword>
<feature type="transmembrane region" description="Helical" evidence="6">
    <location>
        <begin position="436"/>
        <end position="455"/>
    </location>
</feature>
<dbReference type="OrthoDB" id="6964257at2"/>
<dbReference type="SUPFAM" id="SSF53448">
    <property type="entry name" value="Nucleotide-diphospho-sugar transferases"/>
    <property type="match status" value="1"/>
</dbReference>
<comment type="caution">
    <text evidence="7">The sequence shown here is derived from an EMBL/GenBank/DDBJ whole genome shotgun (WGS) entry which is preliminary data.</text>
</comment>
<keyword evidence="6" id="KW-0812">Transmembrane</keyword>
<dbReference type="Pfam" id="PF13641">
    <property type="entry name" value="Glyco_tranf_2_3"/>
    <property type="match status" value="1"/>
</dbReference>
<protein>
    <recommendedName>
        <fullName evidence="9">Alginate biosynthesis protein Alg8</fullName>
    </recommendedName>
</protein>
<reference evidence="7 8" key="1">
    <citation type="journal article" date="2012" name="J. Bacteriol.">
        <title>Genome Sequence of n-Alkane-Degrading Hydrocarboniphaga effusa Strain AP103T (ATCC BAA-332T).</title>
        <authorList>
            <person name="Chang H.K."/>
            <person name="Zylstra G.J."/>
            <person name="Chae J.C."/>
        </authorList>
    </citation>
    <scope>NUCLEOTIDE SEQUENCE [LARGE SCALE GENOMIC DNA]</scope>
    <source>
        <strain evidence="7 8">AP103</strain>
    </source>
</reference>
<dbReference type="PANTHER" id="PTHR22913:SF12">
    <property type="entry name" value="MANNURONAN SYNTHASE"/>
    <property type="match status" value="1"/>
</dbReference>
<feature type="transmembrane region" description="Helical" evidence="6">
    <location>
        <begin position="384"/>
        <end position="402"/>
    </location>
</feature>
<dbReference type="EMBL" id="AKGD01000002">
    <property type="protein sequence ID" value="EIT69647.1"/>
    <property type="molecule type" value="Genomic_DNA"/>
</dbReference>
<keyword evidence="4" id="KW-0808">Transferase</keyword>
<dbReference type="Proteomes" id="UP000003704">
    <property type="component" value="Unassembled WGS sequence"/>
</dbReference>
<keyword evidence="5 6" id="KW-0472">Membrane</keyword>
<feature type="transmembrane region" description="Helical" evidence="6">
    <location>
        <begin position="482"/>
        <end position="502"/>
    </location>
</feature>
<dbReference type="GO" id="GO:0085029">
    <property type="term" value="P:extracellular matrix assembly"/>
    <property type="evidence" value="ECO:0007669"/>
    <property type="project" value="TreeGrafter"/>
</dbReference>